<keyword evidence="2" id="KW-1185">Reference proteome</keyword>
<comment type="caution">
    <text evidence="1">The sequence shown here is derived from an EMBL/GenBank/DDBJ whole genome shotgun (WGS) entry which is preliminary data.</text>
</comment>
<evidence type="ECO:0000313" key="2">
    <source>
        <dbReference type="Proteomes" id="UP000241803"/>
    </source>
</evidence>
<organism evidence="1 2">
    <name type="scientific">Photobacterium indicum</name>
    <dbReference type="NCBI Taxonomy" id="81447"/>
    <lineage>
        <taxon>Bacteria</taxon>
        <taxon>Pseudomonadati</taxon>
        <taxon>Pseudomonadota</taxon>
        <taxon>Gammaproteobacteria</taxon>
        <taxon>Vibrionales</taxon>
        <taxon>Vibrionaceae</taxon>
        <taxon>Photobacterium</taxon>
    </lineage>
</organism>
<name>A0A2T3LCQ8_9GAMM</name>
<accession>A0A2T3LCQ8</accession>
<dbReference type="AlphaFoldDB" id="A0A2T3LCQ8"/>
<evidence type="ECO:0000313" key="1">
    <source>
        <dbReference type="EMBL" id="PSV49172.1"/>
    </source>
</evidence>
<reference evidence="1 2" key="1">
    <citation type="submission" date="2018-03" db="EMBL/GenBank/DDBJ databases">
        <title>Whole genome sequencing of Histamine producing bacteria.</title>
        <authorList>
            <person name="Butler K."/>
        </authorList>
    </citation>
    <scope>NUCLEOTIDE SEQUENCE [LARGE SCALE GENOMIC DNA]</scope>
    <source>
        <strain evidence="1 2">ATCC 19614</strain>
    </source>
</reference>
<dbReference type="Proteomes" id="UP000241803">
    <property type="component" value="Unassembled WGS sequence"/>
</dbReference>
<protein>
    <recommendedName>
        <fullName evidence="3">GFA family protein</fullName>
    </recommendedName>
</protein>
<dbReference type="RefSeq" id="WP_107251834.1">
    <property type="nucleotide sequence ID" value="NZ_PYOC01000001.1"/>
</dbReference>
<evidence type="ECO:0008006" key="3">
    <source>
        <dbReference type="Google" id="ProtNLM"/>
    </source>
</evidence>
<dbReference type="EMBL" id="PYOC01000001">
    <property type="protein sequence ID" value="PSV49172.1"/>
    <property type="molecule type" value="Genomic_DNA"/>
</dbReference>
<gene>
    <name evidence="1" type="ORF">C9J47_00950</name>
</gene>
<sequence length="60" mass="6431">MVLKPIHTGQCHCGAVKFDINVRCLESINPYELGEIPVSDGVNHPAVYALVIGILLITSA</sequence>
<proteinExistence type="predicted"/>